<accession>A0AAY4AG19</accession>
<feature type="domain" description="C2H2-type" evidence="13">
    <location>
        <begin position="482"/>
        <end position="510"/>
    </location>
</feature>
<evidence type="ECO:0000256" key="5">
    <source>
        <dbReference type="ARBA" id="ARBA00022833"/>
    </source>
</evidence>
<dbReference type="GeneTree" id="ENSGT01150000286934"/>
<keyword evidence="5" id="KW-0862">Zinc</keyword>
<organism evidence="14 15">
    <name type="scientific">Denticeps clupeoides</name>
    <name type="common">denticle herring</name>
    <dbReference type="NCBI Taxonomy" id="299321"/>
    <lineage>
        <taxon>Eukaryota</taxon>
        <taxon>Metazoa</taxon>
        <taxon>Chordata</taxon>
        <taxon>Craniata</taxon>
        <taxon>Vertebrata</taxon>
        <taxon>Euteleostomi</taxon>
        <taxon>Actinopterygii</taxon>
        <taxon>Neopterygii</taxon>
        <taxon>Teleostei</taxon>
        <taxon>Clupei</taxon>
        <taxon>Clupeiformes</taxon>
        <taxon>Denticipitoidei</taxon>
        <taxon>Denticipitidae</taxon>
        <taxon>Denticeps</taxon>
    </lineage>
</organism>
<reference evidence="14" key="2">
    <citation type="submission" date="2025-08" db="UniProtKB">
        <authorList>
            <consortium name="Ensembl"/>
        </authorList>
    </citation>
    <scope>IDENTIFICATION</scope>
</reference>
<protein>
    <recommendedName>
        <fullName evidence="13">C2H2-type domain-containing protein</fullName>
    </recommendedName>
</protein>
<evidence type="ECO:0000259" key="13">
    <source>
        <dbReference type="PROSITE" id="PS50157"/>
    </source>
</evidence>
<dbReference type="Pfam" id="PF00096">
    <property type="entry name" value="zf-C2H2"/>
    <property type="match status" value="3"/>
</dbReference>
<keyword evidence="7" id="KW-0238">DNA-binding</keyword>
<dbReference type="GO" id="GO:0001228">
    <property type="term" value="F:DNA-binding transcription activator activity, RNA polymerase II-specific"/>
    <property type="evidence" value="ECO:0007669"/>
    <property type="project" value="TreeGrafter"/>
</dbReference>
<feature type="region of interest" description="Disordered" evidence="12">
    <location>
        <begin position="1"/>
        <end position="35"/>
    </location>
</feature>
<reference evidence="14" key="3">
    <citation type="submission" date="2025-09" db="UniProtKB">
        <authorList>
            <consortium name="Ensembl"/>
        </authorList>
    </citation>
    <scope>IDENTIFICATION</scope>
</reference>
<gene>
    <name evidence="14" type="primary">ZBTB7A</name>
</gene>
<keyword evidence="6" id="KW-0805">Transcription regulation</keyword>
<evidence type="ECO:0000256" key="12">
    <source>
        <dbReference type="SAM" id="MobiDB-lite"/>
    </source>
</evidence>
<dbReference type="FunFam" id="3.30.160.60:FF:000054">
    <property type="entry name" value="Zinc finger protein 711"/>
    <property type="match status" value="1"/>
</dbReference>
<keyword evidence="3" id="KW-0677">Repeat</keyword>
<dbReference type="Pfam" id="PF13912">
    <property type="entry name" value="zf-C2H2_6"/>
    <property type="match status" value="1"/>
</dbReference>
<evidence type="ECO:0000256" key="4">
    <source>
        <dbReference type="ARBA" id="ARBA00022771"/>
    </source>
</evidence>
<sequence>MTTKRISCDSASPSNPPSTAHSGMQTHDGLFFEPKGEKPTCDAGLSVSSLKSRLAPTIRTALAAAVDALLGEMALVLSETQQELLSKEQENQSLKLRLQMSERETKTLQDCLCSAQKLIDQLQGPFAAATAGFGQQFFAAGPAASPGVERLRLAHRGPHGADGRCFAGVDPEFAGPLGDAPLGYDPRDEFKSCHLSIQADGTVTNHLYEPVQVGTELHRPDVCADGRRAPDGRCLGLPAQAGQRTAAKDVQGGRTGLQCRRDLREAVGGGAGGRRGAPENEQSAQDVGELGCIHVVEEEGGRSVQPSPSPGHALPPGAHNGSSGSPAPQGPSALGAPGKTPPDATSGPGPPDQPEESRRPPPDLPGERPHLCLECGKTFRLISSLKKHVRIHTGEKPYPCGVCGRRFRESGALKTHLRIHTGEKPYACSECGTRFRHLDSLRKHRHTHTGEKPYVCAVCGKRLSRLQHLKHHQRIHTGERPCVCPCCHCSYKDPASLRKHLRASHPGDPAALAGAFKDNPGTPEEEEEEEETSASPAAAIRFGMWGGGEDEGDEGEQEQAAANCV</sequence>
<dbReference type="FunFam" id="3.30.160.60:FF:002343">
    <property type="entry name" value="Zinc finger protein 33A"/>
    <property type="match status" value="1"/>
</dbReference>
<evidence type="ECO:0000256" key="1">
    <source>
        <dbReference type="ARBA" id="ARBA00004123"/>
    </source>
</evidence>
<reference evidence="14 15" key="1">
    <citation type="submission" date="2020-06" db="EMBL/GenBank/DDBJ databases">
        <authorList>
            <consortium name="Wellcome Sanger Institute Data Sharing"/>
        </authorList>
    </citation>
    <scope>NUCLEOTIDE SEQUENCE [LARGE SCALE GENOMIC DNA]</scope>
</reference>
<feature type="domain" description="C2H2-type" evidence="13">
    <location>
        <begin position="454"/>
        <end position="481"/>
    </location>
</feature>
<feature type="compositionally biased region" description="Low complexity" evidence="12">
    <location>
        <begin position="321"/>
        <end position="338"/>
    </location>
</feature>
<evidence type="ECO:0000256" key="6">
    <source>
        <dbReference type="ARBA" id="ARBA00023015"/>
    </source>
</evidence>
<feature type="coiled-coil region" evidence="11">
    <location>
        <begin position="77"/>
        <end position="104"/>
    </location>
</feature>
<feature type="compositionally biased region" description="Acidic residues" evidence="12">
    <location>
        <begin position="523"/>
        <end position="532"/>
    </location>
</feature>
<dbReference type="InterPro" id="IPR036236">
    <property type="entry name" value="Znf_C2H2_sf"/>
</dbReference>
<evidence type="ECO:0000256" key="3">
    <source>
        <dbReference type="ARBA" id="ARBA00022737"/>
    </source>
</evidence>
<comment type="subcellular location">
    <subcellularLocation>
        <location evidence="1">Nucleus</location>
    </subcellularLocation>
</comment>
<dbReference type="GO" id="GO:0000978">
    <property type="term" value="F:RNA polymerase II cis-regulatory region sequence-specific DNA binding"/>
    <property type="evidence" value="ECO:0007669"/>
    <property type="project" value="TreeGrafter"/>
</dbReference>
<dbReference type="SUPFAM" id="SSF57667">
    <property type="entry name" value="beta-beta-alpha zinc fingers"/>
    <property type="match status" value="3"/>
</dbReference>
<dbReference type="Ensembl" id="ENSDCDT00010008290.1">
    <property type="protein sequence ID" value="ENSDCDP00010007903.1"/>
    <property type="gene ID" value="ENSDCDG00010003538.1"/>
</dbReference>
<evidence type="ECO:0000256" key="10">
    <source>
        <dbReference type="PROSITE-ProRule" id="PRU00042"/>
    </source>
</evidence>
<feature type="region of interest" description="Disordered" evidence="12">
    <location>
        <begin position="501"/>
        <end position="565"/>
    </location>
</feature>
<evidence type="ECO:0000313" key="15">
    <source>
        <dbReference type="Proteomes" id="UP000694580"/>
    </source>
</evidence>
<dbReference type="SMART" id="SM00355">
    <property type="entry name" value="ZnF_C2H2"/>
    <property type="match status" value="5"/>
</dbReference>
<feature type="compositionally biased region" description="Basic and acidic residues" evidence="12">
    <location>
        <begin position="355"/>
        <end position="369"/>
    </location>
</feature>
<dbReference type="PANTHER" id="PTHR24393">
    <property type="entry name" value="ZINC FINGER PROTEIN"/>
    <property type="match status" value="1"/>
</dbReference>
<evidence type="ECO:0000256" key="8">
    <source>
        <dbReference type="ARBA" id="ARBA00023163"/>
    </source>
</evidence>
<feature type="domain" description="C2H2-type" evidence="13">
    <location>
        <begin position="426"/>
        <end position="453"/>
    </location>
</feature>
<dbReference type="GO" id="GO:0008270">
    <property type="term" value="F:zinc ion binding"/>
    <property type="evidence" value="ECO:0007669"/>
    <property type="project" value="UniProtKB-KW"/>
</dbReference>
<keyword evidence="9" id="KW-0539">Nucleus</keyword>
<dbReference type="FunFam" id="3.30.160.60:FF:001485">
    <property type="entry name" value="Krueppel-related zinc finger protein"/>
    <property type="match status" value="1"/>
</dbReference>
<keyword evidence="4 10" id="KW-0863">Zinc-finger</keyword>
<proteinExistence type="predicted"/>
<evidence type="ECO:0000313" key="14">
    <source>
        <dbReference type="Ensembl" id="ENSDCDP00010007903.1"/>
    </source>
</evidence>
<feature type="region of interest" description="Disordered" evidence="12">
    <location>
        <begin position="240"/>
        <end position="287"/>
    </location>
</feature>
<dbReference type="Proteomes" id="UP000694580">
    <property type="component" value="Chromosome 6"/>
</dbReference>
<dbReference type="PANTHER" id="PTHR24393:SF151">
    <property type="entry name" value="C2H2-TYPE DOMAIN-CONTAINING PROTEIN"/>
    <property type="match status" value="1"/>
</dbReference>
<keyword evidence="15" id="KW-1185">Reference proteome</keyword>
<dbReference type="Gene3D" id="3.30.160.60">
    <property type="entry name" value="Classic Zinc Finger"/>
    <property type="match status" value="5"/>
</dbReference>
<evidence type="ECO:0000256" key="9">
    <source>
        <dbReference type="ARBA" id="ARBA00023242"/>
    </source>
</evidence>
<evidence type="ECO:0000256" key="11">
    <source>
        <dbReference type="SAM" id="Coils"/>
    </source>
</evidence>
<dbReference type="PROSITE" id="PS00028">
    <property type="entry name" value="ZINC_FINGER_C2H2_1"/>
    <property type="match status" value="5"/>
</dbReference>
<dbReference type="FunFam" id="3.30.160.60:FF:001344">
    <property type="entry name" value="Zinc finger protein 16 like"/>
    <property type="match status" value="1"/>
</dbReference>
<dbReference type="GO" id="GO:0005634">
    <property type="term" value="C:nucleus"/>
    <property type="evidence" value="ECO:0007669"/>
    <property type="project" value="UniProtKB-SubCell"/>
</dbReference>
<feature type="domain" description="C2H2-type" evidence="13">
    <location>
        <begin position="370"/>
        <end position="397"/>
    </location>
</feature>
<dbReference type="InterPro" id="IPR013087">
    <property type="entry name" value="Znf_C2H2_type"/>
</dbReference>
<dbReference type="AlphaFoldDB" id="A0AAY4AG19"/>
<evidence type="ECO:0000256" key="2">
    <source>
        <dbReference type="ARBA" id="ARBA00022723"/>
    </source>
</evidence>
<feature type="domain" description="C2H2-type" evidence="13">
    <location>
        <begin position="398"/>
        <end position="425"/>
    </location>
</feature>
<keyword evidence="11" id="KW-0175">Coiled coil</keyword>
<feature type="compositionally biased region" description="Polar residues" evidence="12">
    <location>
        <begin position="1"/>
        <end position="25"/>
    </location>
</feature>
<feature type="region of interest" description="Disordered" evidence="12">
    <location>
        <begin position="300"/>
        <end position="369"/>
    </location>
</feature>
<name>A0AAY4AG19_9TELE</name>
<keyword evidence="8" id="KW-0804">Transcription</keyword>
<keyword evidence="2" id="KW-0479">Metal-binding</keyword>
<dbReference type="PROSITE" id="PS50157">
    <property type="entry name" value="ZINC_FINGER_C2H2_2"/>
    <property type="match status" value="5"/>
</dbReference>
<evidence type="ECO:0000256" key="7">
    <source>
        <dbReference type="ARBA" id="ARBA00023125"/>
    </source>
</evidence>
<feature type="compositionally biased region" description="Acidic residues" evidence="12">
    <location>
        <begin position="548"/>
        <end position="557"/>
    </location>
</feature>